<feature type="compositionally biased region" description="Basic and acidic residues" evidence="1">
    <location>
        <begin position="142"/>
        <end position="152"/>
    </location>
</feature>
<feature type="compositionally biased region" description="Basic residues" evidence="1">
    <location>
        <begin position="132"/>
        <end position="141"/>
    </location>
</feature>
<evidence type="ECO:0000256" key="1">
    <source>
        <dbReference type="SAM" id="MobiDB-lite"/>
    </source>
</evidence>
<accession>A0A4S2N7T9</accession>
<dbReference type="Proteomes" id="UP000298138">
    <property type="component" value="Unassembled WGS sequence"/>
</dbReference>
<feature type="compositionally biased region" description="Basic and acidic residues" evidence="1">
    <location>
        <begin position="180"/>
        <end position="191"/>
    </location>
</feature>
<dbReference type="InParanoid" id="A0A4S2N7T9"/>
<evidence type="ECO:0000313" key="2">
    <source>
        <dbReference type="EMBL" id="TGZ85390.1"/>
    </source>
</evidence>
<organism evidence="2 3">
    <name type="scientific">Ascodesmis nigricans</name>
    <dbReference type="NCBI Taxonomy" id="341454"/>
    <lineage>
        <taxon>Eukaryota</taxon>
        <taxon>Fungi</taxon>
        <taxon>Dikarya</taxon>
        <taxon>Ascomycota</taxon>
        <taxon>Pezizomycotina</taxon>
        <taxon>Pezizomycetes</taxon>
        <taxon>Pezizales</taxon>
        <taxon>Ascodesmidaceae</taxon>
        <taxon>Ascodesmis</taxon>
    </lineage>
</organism>
<evidence type="ECO:0008006" key="4">
    <source>
        <dbReference type="Google" id="ProtNLM"/>
    </source>
</evidence>
<feature type="compositionally biased region" description="Basic and acidic residues" evidence="1">
    <location>
        <begin position="163"/>
        <end position="172"/>
    </location>
</feature>
<proteinExistence type="predicted"/>
<name>A0A4S2N7T9_9PEZI</name>
<reference evidence="2 3" key="1">
    <citation type="submission" date="2019-04" db="EMBL/GenBank/DDBJ databases">
        <title>Comparative genomics and transcriptomics to analyze fruiting body development in filamentous ascomycetes.</title>
        <authorList>
            <consortium name="DOE Joint Genome Institute"/>
            <person name="Lutkenhaus R."/>
            <person name="Traeger S."/>
            <person name="Breuer J."/>
            <person name="Kuo A."/>
            <person name="Lipzen A."/>
            <person name="Pangilinan J."/>
            <person name="Dilworth D."/>
            <person name="Sandor L."/>
            <person name="Poggeler S."/>
            <person name="Barry K."/>
            <person name="Grigoriev I.V."/>
            <person name="Nowrousian M."/>
        </authorList>
    </citation>
    <scope>NUCLEOTIDE SEQUENCE [LARGE SCALE GENOMIC DNA]</scope>
    <source>
        <strain evidence="2 3">CBS 389.68</strain>
    </source>
</reference>
<feature type="region of interest" description="Disordered" evidence="1">
    <location>
        <begin position="102"/>
        <end position="209"/>
    </location>
</feature>
<feature type="compositionally biased region" description="Basic and acidic residues" evidence="1">
    <location>
        <begin position="118"/>
        <end position="131"/>
    </location>
</feature>
<dbReference type="STRING" id="341454.A0A4S2N7T9"/>
<dbReference type="AlphaFoldDB" id="A0A4S2N7T9"/>
<dbReference type="OrthoDB" id="3366546at2759"/>
<dbReference type="EMBL" id="ML220112">
    <property type="protein sequence ID" value="TGZ85390.1"/>
    <property type="molecule type" value="Genomic_DNA"/>
</dbReference>
<sequence>MPIKLHRDNFRWSNGRGHNQKPILVAHKKDTLGLGKQLHSTEQWWLNAFDSQLKSLDVSTSTATGEITVEQTQTNNPLAMSIKSRYYIQFVRGGLLRGELEEKVEDSEATATPGGTDDELKVKRSKEEKKAKKEQRKKRKASRDSEISSKDKKKEKKRKSKEKARNETDGEKKRKKRKTKTGDAETKEERRERKRLKRLVAKEMAALGM</sequence>
<protein>
    <recommendedName>
        <fullName evidence="4">G-patch domain-containing protein</fullName>
    </recommendedName>
</protein>
<feature type="compositionally biased region" description="Basic residues" evidence="1">
    <location>
        <begin position="153"/>
        <end position="162"/>
    </location>
</feature>
<keyword evidence="3" id="KW-1185">Reference proteome</keyword>
<gene>
    <name evidence="2" type="ORF">EX30DRAFT_337754</name>
</gene>
<dbReference type="FunCoup" id="A0A4S2N7T9">
    <property type="interactions" value="52"/>
</dbReference>
<evidence type="ECO:0000313" key="3">
    <source>
        <dbReference type="Proteomes" id="UP000298138"/>
    </source>
</evidence>